<organism evidence="2 3">
    <name type="scientific">Hypothenemus hampei</name>
    <name type="common">Coffee berry borer</name>
    <dbReference type="NCBI Taxonomy" id="57062"/>
    <lineage>
        <taxon>Eukaryota</taxon>
        <taxon>Metazoa</taxon>
        <taxon>Ecdysozoa</taxon>
        <taxon>Arthropoda</taxon>
        <taxon>Hexapoda</taxon>
        <taxon>Insecta</taxon>
        <taxon>Pterygota</taxon>
        <taxon>Neoptera</taxon>
        <taxon>Endopterygota</taxon>
        <taxon>Coleoptera</taxon>
        <taxon>Polyphaga</taxon>
        <taxon>Cucujiformia</taxon>
        <taxon>Curculionidae</taxon>
        <taxon>Scolytinae</taxon>
        <taxon>Hypothenemus</taxon>
    </lineage>
</organism>
<evidence type="ECO:0000256" key="1">
    <source>
        <dbReference type="SAM" id="Phobius"/>
    </source>
</evidence>
<evidence type="ECO:0000313" key="2">
    <source>
        <dbReference type="EMBL" id="KAL1489071.1"/>
    </source>
</evidence>
<keyword evidence="1" id="KW-0472">Membrane</keyword>
<dbReference type="Proteomes" id="UP001566132">
    <property type="component" value="Unassembled WGS sequence"/>
</dbReference>
<dbReference type="EMBL" id="JBDJPC010000012">
    <property type="protein sequence ID" value="KAL1489071.1"/>
    <property type="molecule type" value="Genomic_DNA"/>
</dbReference>
<comment type="caution">
    <text evidence="2">The sequence shown here is derived from an EMBL/GenBank/DDBJ whole genome shotgun (WGS) entry which is preliminary data.</text>
</comment>
<evidence type="ECO:0000313" key="3">
    <source>
        <dbReference type="Proteomes" id="UP001566132"/>
    </source>
</evidence>
<proteinExistence type="predicted"/>
<evidence type="ECO:0008006" key="4">
    <source>
        <dbReference type="Google" id="ProtNLM"/>
    </source>
</evidence>
<accession>A0ABD1E7M9</accession>
<name>A0ABD1E7M9_HYPHA</name>
<gene>
    <name evidence="2" type="ORF">ABEB36_014016</name>
</gene>
<dbReference type="AlphaFoldDB" id="A0ABD1E7M9"/>
<protein>
    <recommendedName>
        <fullName evidence="4">Glycoprotein</fullName>
    </recommendedName>
</protein>
<sequence>MANLATLTPKTNGYIVSSPISATITCAHHPESIIDVTLEKTGIIDLMPRCKCYTISSILISTTNQTSNFTHFVRDLNINVDDCCVKEREKIKTATMEKLNLNNINLDELRNAKHKLEMFEETLQHKINKPFFGEHHGIFNLIISIAVEFIIAIAICCCCSKYCISCKWIPFFGRFFPRKGGVRKLTSLIVSHNSISNSNIFVQTNDPEELIRNLQTIRHNSVPEGHELVPLSAFEPGIRSNITHQPTEDPQNYRNLYAIRSRRSISREGPN</sequence>
<reference evidence="2 3" key="1">
    <citation type="submission" date="2024-05" db="EMBL/GenBank/DDBJ databases">
        <title>Genetic variation in Jamaican populations of the coffee berry borer (Hypothenemus hampei).</title>
        <authorList>
            <person name="Errbii M."/>
            <person name="Myrie A."/>
        </authorList>
    </citation>
    <scope>NUCLEOTIDE SEQUENCE [LARGE SCALE GENOMIC DNA]</scope>
    <source>
        <strain evidence="2">JA-Hopewell-2020-01-JO</strain>
        <tissue evidence="2">Whole body</tissue>
    </source>
</reference>
<keyword evidence="1" id="KW-1133">Transmembrane helix</keyword>
<keyword evidence="1" id="KW-0812">Transmembrane</keyword>
<keyword evidence="3" id="KW-1185">Reference proteome</keyword>
<feature type="transmembrane region" description="Helical" evidence="1">
    <location>
        <begin position="137"/>
        <end position="155"/>
    </location>
</feature>